<dbReference type="Gene3D" id="3.30.565.10">
    <property type="entry name" value="Histidine kinase-like ATPase, C-terminal domain"/>
    <property type="match status" value="1"/>
</dbReference>
<comment type="catalytic activity">
    <reaction evidence="1">
        <text>ATP + protein L-histidine = ADP + protein N-phospho-L-histidine.</text>
        <dbReference type="EC" id="2.7.13.3"/>
    </reaction>
</comment>
<protein>
    <recommendedName>
        <fullName evidence="2">histidine kinase</fullName>
        <ecNumber evidence="2">2.7.13.3</ecNumber>
    </recommendedName>
</protein>
<keyword evidence="7" id="KW-0067">ATP-binding</keyword>
<evidence type="ECO:0000313" key="12">
    <source>
        <dbReference type="EMBL" id="SBT43722.1"/>
    </source>
</evidence>
<dbReference type="InterPro" id="IPR050482">
    <property type="entry name" value="Sensor_HK_TwoCompSys"/>
</dbReference>
<evidence type="ECO:0000256" key="2">
    <source>
        <dbReference type="ARBA" id="ARBA00012438"/>
    </source>
</evidence>
<accession>A0A1A8ZIQ6</accession>
<feature type="transmembrane region" description="Helical" evidence="9">
    <location>
        <begin position="35"/>
        <end position="67"/>
    </location>
</feature>
<evidence type="ECO:0000259" key="10">
    <source>
        <dbReference type="Pfam" id="PF07730"/>
    </source>
</evidence>
<keyword evidence="9" id="KW-1133">Transmembrane helix</keyword>
<keyword evidence="6 12" id="KW-0418">Kinase</keyword>
<keyword evidence="13" id="KW-1185">Reference proteome</keyword>
<keyword evidence="4" id="KW-0808">Transferase</keyword>
<dbReference type="RefSeq" id="WP_091662668.1">
    <property type="nucleotide sequence ID" value="NZ_LT594323.1"/>
</dbReference>
<feature type="transmembrane region" description="Helical" evidence="9">
    <location>
        <begin position="185"/>
        <end position="218"/>
    </location>
</feature>
<keyword evidence="8" id="KW-0902">Two-component regulatory system</keyword>
<dbReference type="Proteomes" id="UP000199385">
    <property type="component" value="Chromosome I"/>
</dbReference>
<evidence type="ECO:0000256" key="3">
    <source>
        <dbReference type="ARBA" id="ARBA00022553"/>
    </source>
</evidence>
<dbReference type="AlphaFoldDB" id="A0A1A8ZIQ6"/>
<dbReference type="GO" id="GO:0046983">
    <property type="term" value="F:protein dimerization activity"/>
    <property type="evidence" value="ECO:0007669"/>
    <property type="project" value="InterPro"/>
</dbReference>
<dbReference type="OrthoDB" id="4198152at2"/>
<sequence>MTGKAEDLEDLNVTVATHLLARTLTRALRATGRGVALLATAALSLVLFIATTLATAFLLLGVGVLLVPLVTTLVRRLTGVCRALAEASGVQIPTPYLPPLPAEPGMVGWVQRCRSILTDPATWRDLLFLLLNVVVGFALGLLPVTLLVYSLEGLLLSAGFWMLMRESGVNFWYGLTPMDTWPHAALGALVAVVAFAIWAASAPGVVAGHAHFAAALLGPSERSRIASRMRHLSETRSDVINIQATELRRIERDLHDGAQARLVAIGMKLGAATRQLRTNPDVAETLLVDARNATAAALEELRCLIRGIHPPVLAERGLEDAIRAVALESPLEVDVTVDVPGRLAAPAESAVYFAISELLTNVAKHADADRAGVDLRHEDGVLRATVIDNGQGGADAANGTGLRGIERRCASFDGTLVLSSPMGGPTIVILELPCALY</sequence>
<evidence type="ECO:0000259" key="11">
    <source>
        <dbReference type="Pfam" id="PF13796"/>
    </source>
</evidence>
<evidence type="ECO:0000256" key="9">
    <source>
        <dbReference type="SAM" id="Phobius"/>
    </source>
</evidence>
<dbReference type="PANTHER" id="PTHR24421:SF10">
    <property type="entry name" value="NITRATE_NITRITE SENSOR PROTEIN NARQ"/>
    <property type="match status" value="1"/>
</dbReference>
<feature type="domain" description="Signal transduction histidine kinase subgroup 3 dimerisation and phosphoacceptor" evidence="10">
    <location>
        <begin position="246"/>
        <end position="313"/>
    </location>
</feature>
<keyword evidence="3" id="KW-0597">Phosphoprotein</keyword>
<evidence type="ECO:0000256" key="7">
    <source>
        <dbReference type="ARBA" id="ARBA00022840"/>
    </source>
</evidence>
<evidence type="ECO:0000313" key="13">
    <source>
        <dbReference type="Proteomes" id="UP000199385"/>
    </source>
</evidence>
<organism evidence="12 13">
    <name type="scientific">Micromonospora auratinigra</name>
    <dbReference type="NCBI Taxonomy" id="261654"/>
    <lineage>
        <taxon>Bacteria</taxon>
        <taxon>Bacillati</taxon>
        <taxon>Actinomycetota</taxon>
        <taxon>Actinomycetes</taxon>
        <taxon>Micromonosporales</taxon>
        <taxon>Micromonosporaceae</taxon>
        <taxon>Micromonospora</taxon>
    </lineage>
</organism>
<keyword evidence="5" id="KW-0547">Nucleotide-binding</keyword>
<dbReference type="CDD" id="cd16917">
    <property type="entry name" value="HATPase_UhpB-NarQ-NarX-like"/>
    <property type="match status" value="1"/>
</dbReference>
<keyword evidence="9" id="KW-0472">Membrane</keyword>
<name>A0A1A8ZIQ6_9ACTN</name>
<keyword evidence="9" id="KW-0812">Transmembrane</keyword>
<dbReference type="GO" id="GO:0000155">
    <property type="term" value="F:phosphorelay sensor kinase activity"/>
    <property type="evidence" value="ECO:0007669"/>
    <property type="project" value="InterPro"/>
</dbReference>
<dbReference type="Pfam" id="PF07730">
    <property type="entry name" value="HisKA_3"/>
    <property type="match status" value="1"/>
</dbReference>
<dbReference type="STRING" id="261654.GA0070611_2433"/>
<dbReference type="InterPro" id="IPR025828">
    <property type="entry name" value="Put_sensor_dom"/>
</dbReference>
<dbReference type="Gene3D" id="1.20.5.1930">
    <property type="match status" value="1"/>
</dbReference>
<proteinExistence type="predicted"/>
<gene>
    <name evidence="12" type="ORF">GA0070611_2433</name>
</gene>
<dbReference type="InterPro" id="IPR011712">
    <property type="entry name" value="Sig_transdc_His_kin_sub3_dim/P"/>
</dbReference>
<dbReference type="PANTHER" id="PTHR24421">
    <property type="entry name" value="NITRATE/NITRITE SENSOR PROTEIN NARX-RELATED"/>
    <property type="match status" value="1"/>
</dbReference>
<evidence type="ECO:0000256" key="4">
    <source>
        <dbReference type="ARBA" id="ARBA00022679"/>
    </source>
</evidence>
<evidence type="ECO:0000256" key="6">
    <source>
        <dbReference type="ARBA" id="ARBA00022777"/>
    </source>
</evidence>
<dbReference type="GO" id="GO:0005524">
    <property type="term" value="F:ATP binding"/>
    <property type="evidence" value="ECO:0007669"/>
    <property type="project" value="UniProtKB-KW"/>
</dbReference>
<dbReference type="GO" id="GO:0016020">
    <property type="term" value="C:membrane"/>
    <property type="evidence" value="ECO:0007669"/>
    <property type="project" value="InterPro"/>
</dbReference>
<dbReference type="SUPFAM" id="SSF55874">
    <property type="entry name" value="ATPase domain of HSP90 chaperone/DNA topoisomerase II/histidine kinase"/>
    <property type="match status" value="1"/>
</dbReference>
<feature type="domain" description="Putative sensor" evidence="11">
    <location>
        <begin position="38"/>
        <end position="217"/>
    </location>
</feature>
<dbReference type="PATRIC" id="fig|261654.4.peg.2477"/>
<evidence type="ECO:0000256" key="8">
    <source>
        <dbReference type="ARBA" id="ARBA00023012"/>
    </source>
</evidence>
<evidence type="ECO:0000256" key="5">
    <source>
        <dbReference type="ARBA" id="ARBA00022741"/>
    </source>
</evidence>
<feature type="transmembrane region" description="Helical" evidence="9">
    <location>
        <begin position="126"/>
        <end position="149"/>
    </location>
</feature>
<reference evidence="13" key="1">
    <citation type="submission" date="2016-06" db="EMBL/GenBank/DDBJ databases">
        <authorList>
            <person name="Varghese N."/>
            <person name="Submissions Spin"/>
        </authorList>
    </citation>
    <scope>NUCLEOTIDE SEQUENCE [LARGE SCALE GENOMIC DNA]</scope>
    <source>
        <strain evidence="13">DSM 44815</strain>
    </source>
</reference>
<dbReference type="EMBL" id="LT594323">
    <property type="protein sequence ID" value="SBT43722.1"/>
    <property type="molecule type" value="Genomic_DNA"/>
</dbReference>
<evidence type="ECO:0000256" key="1">
    <source>
        <dbReference type="ARBA" id="ARBA00000085"/>
    </source>
</evidence>
<dbReference type="InterPro" id="IPR036890">
    <property type="entry name" value="HATPase_C_sf"/>
</dbReference>
<dbReference type="Pfam" id="PF13796">
    <property type="entry name" value="Sensor"/>
    <property type="match status" value="1"/>
</dbReference>
<dbReference type="EC" id="2.7.13.3" evidence="2"/>